<dbReference type="InterPro" id="IPR007161">
    <property type="entry name" value="DUF364"/>
</dbReference>
<dbReference type="SUPFAM" id="SSF159713">
    <property type="entry name" value="Dhaf3308-like"/>
    <property type="match status" value="1"/>
</dbReference>
<dbReference type="EMBL" id="JBCAUS010000002">
    <property type="protein sequence ID" value="MEL4304848.1"/>
    <property type="molecule type" value="Genomic_DNA"/>
</dbReference>
<protein>
    <submittedName>
        <fullName evidence="4">DUF364 domain-containing protein</fullName>
    </submittedName>
</protein>
<sequence length="265" mass="28541">MGNNSLMTMLLEQIRQELDEALDDIYVEDVRVGVVYSGVKITGGYGGIAATQPQSPQSNSAHCSTLPKAGDMTGKPASEIMEMALSDNTLKSVVGVATINALATMICDRHPEKYTFSDTDVLDLIKPGDKVGMVGHFSPMIPRILKITDSLTVIEKKDIFDDRINVVQEHEAAEVLSGSDVVIITASTLVNGTTEELISMKGNAREAVLLGPSAVMLPQPFYEKGFTAVMGTRINDTDTMLKVVSEAGGTKHLLKKCGEKFSFVK</sequence>
<evidence type="ECO:0000259" key="3">
    <source>
        <dbReference type="Pfam" id="PF13938"/>
    </source>
</evidence>
<proteinExistence type="predicted"/>
<comment type="caution">
    <text evidence="4">The sequence shown here is derived from an EMBL/GenBank/DDBJ whole genome shotgun (WGS) entry which is preliminary data.</text>
</comment>
<dbReference type="RefSeq" id="WP_342126548.1">
    <property type="nucleotide sequence ID" value="NZ_JBCAUS010000002.1"/>
</dbReference>
<reference evidence="4 5" key="1">
    <citation type="submission" date="2024-04" db="EMBL/GenBank/DDBJ databases">
        <title>Methanococcoides sp. LMO-2.</title>
        <authorList>
            <person name="Liang L."/>
        </authorList>
    </citation>
    <scope>NUCLEOTIDE SEQUENCE [LARGE SCALE GENOMIC DNA]</scope>
    <source>
        <strain evidence="4 5">LMO-2</strain>
    </source>
</reference>
<accession>A0ABU9KR69</accession>
<dbReference type="Pfam" id="PF04016">
    <property type="entry name" value="DUF364"/>
    <property type="match status" value="1"/>
</dbReference>
<dbReference type="Proteomes" id="UP001396646">
    <property type="component" value="Unassembled WGS sequence"/>
</dbReference>
<feature type="domain" description="Putative heavy-metal chelation" evidence="2">
    <location>
        <begin position="120"/>
        <end position="261"/>
    </location>
</feature>
<gene>
    <name evidence="4" type="ORF">WOA13_03200</name>
</gene>
<feature type="domain" description="DUF4213" evidence="3">
    <location>
        <begin position="17"/>
        <end position="102"/>
    </location>
</feature>
<evidence type="ECO:0000313" key="4">
    <source>
        <dbReference type="EMBL" id="MEL4304848.1"/>
    </source>
</evidence>
<dbReference type="Gene3D" id="3.30.390.100">
    <property type="match status" value="1"/>
</dbReference>
<feature type="compositionally biased region" description="Polar residues" evidence="1">
    <location>
        <begin position="51"/>
        <end position="63"/>
    </location>
</feature>
<dbReference type="Gene3D" id="3.40.50.11590">
    <property type="match status" value="1"/>
</dbReference>
<name>A0ABU9KR69_9EURY</name>
<organism evidence="4 5">
    <name type="scientific">Methanococcoides cohabitans</name>
    <dbReference type="NCBI Taxonomy" id="3136559"/>
    <lineage>
        <taxon>Archaea</taxon>
        <taxon>Methanobacteriati</taxon>
        <taxon>Methanobacteriota</taxon>
        <taxon>Stenosarchaea group</taxon>
        <taxon>Methanomicrobia</taxon>
        <taxon>Methanosarcinales</taxon>
        <taxon>Methanosarcinaceae</taxon>
        <taxon>Methanococcoides</taxon>
    </lineage>
</organism>
<dbReference type="InterPro" id="IPR025251">
    <property type="entry name" value="DUF4213"/>
</dbReference>
<feature type="region of interest" description="Disordered" evidence="1">
    <location>
        <begin position="51"/>
        <end position="71"/>
    </location>
</feature>
<evidence type="ECO:0000259" key="2">
    <source>
        <dbReference type="Pfam" id="PF04016"/>
    </source>
</evidence>
<evidence type="ECO:0000313" key="5">
    <source>
        <dbReference type="Proteomes" id="UP001396646"/>
    </source>
</evidence>
<evidence type="ECO:0000256" key="1">
    <source>
        <dbReference type="SAM" id="MobiDB-lite"/>
    </source>
</evidence>
<dbReference type="Pfam" id="PF13938">
    <property type="entry name" value="DUF4213"/>
    <property type="match status" value="1"/>
</dbReference>
<keyword evidence="5" id="KW-1185">Reference proteome</keyword>